<accession>A0A6A5YK81</accession>
<dbReference type="EMBL" id="ML977361">
    <property type="protein sequence ID" value="KAF2106611.1"/>
    <property type="molecule type" value="Genomic_DNA"/>
</dbReference>
<feature type="non-terminal residue" evidence="1">
    <location>
        <position position="182"/>
    </location>
</feature>
<sequence>SPTSVQLEVMISMDAMSADVLARGLTKIHSVLRAVEYRIVGAGALWAMGHTTRQTADFDVLLPGDAEQISARTYILSNASFGQTAVGSLYVKVGGQARNIDLVTPDRIKLSGFPDNIYIQHQTLARIAPLECLLEAKISAVRDPARKPRKRESDTDDIVFVLRLAASKDAALGLETVPGLDK</sequence>
<gene>
    <name evidence="1" type="ORF">BDV96DRAFT_478531</name>
</gene>
<dbReference type="Proteomes" id="UP000799770">
    <property type="component" value="Unassembled WGS sequence"/>
</dbReference>
<protein>
    <recommendedName>
        <fullName evidence="3">Nucleotidyl transferase AbiEii/AbiGii toxin family protein</fullName>
    </recommendedName>
</protein>
<dbReference type="OrthoDB" id="3790439at2759"/>
<reference evidence="1" key="1">
    <citation type="journal article" date="2020" name="Stud. Mycol.">
        <title>101 Dothideomycetes genomes: a test case for predicting lifestyles and emergence of pathogens.</title>
        <authorList>
            <person name="Haridas S."/>
            <person name="Albert R."/>
            <person name="Binder M."/>
            <person name="Bloem J."/>
            <person name="Labutti K."/>
            <person name="Salamov A."/>
            <person name="Andreopoulos B."/>
            <person name="Baker S."/>
            <person name="Barry K."/>
            <person name="Bills G."/>
            <person name="Bluhm B."/>
            <person name="Cannon C."/>
            <person name="Castanera R."/>
            <person name="Culley D."/>
            <person name="Daum C."/>
            <person name="Ezra D."/>
            <person name="Gonzalez J."/>
            <person name="Henrissat B."/>
            <person name="Kuo A."/>
            <person name="Liang C."/>
            <person name="Lipzen A."/>
            <person name="Lutzoni F."/>
            <person name="Magnuson J."/>
            <person name="Mondo S."/>
            <person name="Nolan M."/>
            <person name="Ohm R."/>
            <person name="Pangilinan J."/>
            <person name="Park H.-J."/>
            <person name="Ramirez L."/>
            <person name="Alfaro M."/>
            <person name="Sun H."/>
            <person name="Tritt A."/>
            <person name="Yoshinaga Y."/>
            <person name="Zwiers L.-H."/>
            <person name="Turgeon B."/>
            <person name="Goodwin S."/>
            <person name="Spatafora J."/>
            <person name="Crous P."/>
            <person name="Grigoriev I."/>
        </authorList>
    </citation>
    <scope>NUCLEOTIDE SEQUENCE</scope>
    <source>
        <strain evidence="1">CBS 627.86</strain>
    </source>
</reference>
<dbReference type="AlphaFoldDB" id="A0A6A5YK81"/>
<feature type="non-terminal residue" evidence="1">
    <location>
        <position position="1"/>
    </location>
</feature>
<evidence type="ECO:0000313" key="2">
    <source>
        <dbReference type="Proteomes" id="UP000799770"/>
    </source>
</evidence>
<evidence type="ECO:0000313" key="1">
    <source>
        <dbReference type="EMBL" id="KAF2106611.1"/>
    </source>
</evidence>
<name>A0A6A5YK81_9PLEO</name>
<proteinExistence type="predicted"/>
<evidence type="ECO:0008006" key="3">
    <source>
        <dbReference type="Google" id="ProtNLM"/>
    </source>
</evidence>
<organism evidence="1 2">
    <name type="scientific">Lophiotrema nucula</name>
    <dbReference type="NCBI Taxonomy" id="690887"/>
    <lineage>
        <taxon>Eukaryota</taxon>
        <taxon>Fungi</taxon>
        <taxon>Dikarya</taxon>
        <taxon>Ascomycota</taxon>
        <taxon>Pezizomycotina</taxon>
        <taxon>Dothideomycetes</taxon>
        <taxon>Pleosporomycetidae</taxon>
        <taxon>Pleosporales</taxon>
        <taxon>Lophiotremataceae</taxon>
        <taxon>Lophiotrema</taxon>
    </lineage>
</organism>
<keyword evidence="2" id="KW-1185">Reference proteome</keyword>